<organism evidence="4 5">
    <name type="scientific">Paenibacillus sedimenti</name>
    <dbReference type="NCBI Taxonomy" id="2770274"/>
    <lineage>
        <taxon>Bacteria</taxon>
        <taxon>Bacillati</taxon>
        <taxon>Bacillota</taxon>
        <taxon>Bacilli</taxon>
        <taxon>Bacillales</taxon>
        <taxon>Paenibacillaceae</taxon>
        <taxon>Paenibacillus</taxon>
    </lineage>
</organism>
<evidence type="ECO:0000256" key="2">
    <source>
        <dbReference type="ARBA" id="ARBA00023295"/>
    </source>
</evidence>
<dbReference type="GO" id="GO:0004565">
    <property type="term" value="F:beta-galactosidase activity"/>
    <property type="evidence" value="ECO:0007669"/>
    <property type="project" value="InterPro"/>
</dbReference>
<reference evidence="4" key="1">
    <citation type="submission" date="2020-09" db="EMBL/GenBank/DDBJ databases">
        <title>Draft Genome Sequence of Paenibacillus sp. WST5.</title>
        <authorList>
            <person name="Bao Z."/>
        </authorList>
    </citation>
    <scope>NUCLEOTIDE SEQUENCE</scope>
    <source>
        <strain evidence="4">WST5</strain>
    </source>
</reference>
<keyword evidence="5" id="KW-1185">Reference proteome</keyword>
<dbReference type="AlphaFoldDB" id="A0A926KYS4"/>
<accession>A0A926KYS4</accession>
<dbReference type="GO" id="GO:0005975">
    <property type="term" value="P:carbohydrate metabolic process"/>
    <property type="evidence" value="ECO:0007669"/>
    <property type="project" value="InterPro"/>
</dbReference>
<evidence type="ECO:0000313" key="5">
    <source>
        <dbReference type="Proteomes" id="UP000650466"/>
    </source>
</evidence>
<dbReference type="RefSeq" id="WP_188178202.1">
    <property type="nucleotide sequence ID" value="NZ_JACVVD010000019.1"/>
</dbReference>
<evidence type="ECO:0000313" key="4">
    <source>
        <dbReference type="EMBL" id="MBD0384425.1"/>
    </source>
</evidence>
<comment type="caution">
    <text evidence="4">The sequence shown here is derived from an EMBL/GenBank/DDBJ whole genome shotgun (WGS) entry which is preliminary data.</text>
</comment>
<dbReference type="InterPro" id="IPR013529">
    <property type="entry name" value="Glyco_hydro_42_N"/>
</dbReference>
<protein>
    <submittedName>
        <fullName evidence="4">Beta-galactosidase</fullName>
    </submittedName>
</protein>
<dbReference type="InterPro" id="IPR017853">
    <property type="entry name" value="GH"/>
</dbReference>
<dbReference type="Proteomes" id="UP000650466">
    <property type="component" value="Unassembled WGS sequence"/>
</dbReference>
<keyword evidence="2" id="KW-0326">Glycosidase</keyword>
<keyword evidence="1" id="KW-0378">Hydrolase</keyword>
<feature type="domain" description="Glycoside hydrolase family 42 N-terminal" evidence="3">
    <location>
        <begin position="417"/>
        <end position="533"/>
    </location>
</feature>
<dbReference type="Gene3D" id="3.20.20.80">
    <property type="entry name" value="Glycosidases"/>
    <property type="match status" value="1"/>
</dbReference>
<dbReference type="SUPFAM" id="SSF51445">
    <property type="entry name" value="(Trans)glycosidases"/>
    <property type="match status" value="1"/>
</dbReference>
<proteinExistence type="predicted"/>
<evidence type="ECO:0000256" key="1">
    <source>
        <dbReference type="ARBA" id="ARBA00022801"/>
    </source>
</evidence>
<dbReference type="Pfam" id="PF02449">
    <property type="entry name" value="Glyco_hydro_42"/>
    <property type="match status" value="1"/>
</dbReference>
<gene>
    <name evidence="4" type="ORF">ICC18_30760</name>
</gene>
<sequence length="661" mass="76038">MSAVIELDKFICGPDSLLHIVGEEHIRIETSASGGGVGQDLASYDPGMWKDNEYLVADLFHESHDVLVVMFSFGDAGGKELTVHYGLLPNIRTRVCLPLKALNGEKLFLDRYPGVMQSVLRGDRSVDRTRLKSLSISTIPSVKSRSFEVSGLHLRKEAPDFTYKQEAYIDALGQLLGKEWSGKTGSIEQLSLDLKIQMERSRNSHYISPNYSRFGGWKGLQFEASGYFRTENDGERWWFVDPEGYVLFSAGMDCVQPYDHMRTAGMEHLLPELPDQEGKYRDAWSSRGFNFLVANLIRAFEENWLEAWMELTECHLKEWGINTIGNWSLPAFIQRSSLPYVYPMEGFPSTEKTIYRDFPDVFNPEYERNAQEFAGQLVPLNKDQRLVGYFMRNEPHWAFVDGLNLTEAMLEHPHTFDSKVEFVKWLEQKYTSIEELNGAWGANFKYFHELLDSQKASIRRVEGVRQEDYAAFNRILIRRYVEVPAQYCKKADPHHLNLGMRYAWIGSEEILEGCESFDVFSINCYQMQPDREHIEKISNYLKKPVMIGEFHFGAADAGLLAYGIRAVASQEERGLAYRYFVEQAAAIPELIGVHYFQLADQPVLGRFDGENYQIGVIDVCYRPYQAFVENMKQAHDRMYEIRIGTKQAYDLCPNEIPRTGF</sequence>
<dbReference type="GO" id="GO:0009341">
    <property type="term" value="C:beta-galactosidase complex"/>
    <property type="evidence" value="ECO:0007669"/>
    <property type="project" value="InterPro"/>
</dbReference>
<dbReference type="EMBL" id="JACVVD010000019">
    <property type="protein sequence ID" value="MBD0384425.1"/>
    <property type="molecule type" value="Genomic_DNA"/>
</dbReference>
<evidence type="ECO:0000259" key="3">
    <source>
        <dbReference type="Pfam" id="PF02449"/>
    </source>
</evidence>
<name>A0A926KYS4_9BACL</name>